<evidence type="ECO:0000313" key="2">
    <source>
        <dbReference type="Proteomes" id="UP000663929"/>
    </source>
</evidence>
<name>A0A8A4TM29_SULCO</name>
<dbReference type="Proteomes" id="UP000663929">
    <property type="component" value="Chromosome"/>
</dbReference>
<dbReference type="PANTHER" id="PTHR42194:SF1">
    <property type="entry name" value="UPF0276 PROTEIN HI_1600"/>
    <property type="match status" value="1"/>
</dbReference>
<dbReference type="PANTHER" id="PTHR42194">
    <property type="entry name" value="UPF0276 PROTEIN HI_1600"/>
    <property type="match status" value="1"/>
</dbReference>
<evidence type="ECO:0000313" key="1">
    <source>
        <dbReference type="EMBL" id="QTD50264.1"/>
    </source>
</evidence>
<dbReference type="Gene3D" id="3.20.20.150">
    <property type="entry name" value="Divalent-metal-dependent TIM barrel enzymes"/>
    <property type="match status" value="1"/>
</dbReference>
<dbReference type="InterPro" id="IPR007801">
    <property type="entry name" value="MbnB/TglH/ChrH"/>
</dbReference>
<gene>
    <name evidence="1" type="ORF">J3U87_32160</name>
</gene>
<dbReference type="EMBL" id="CP071793">
    <property type="protein sequence ID" value="QTD50264.1"/>
    <property type="molecule type" value="Genomic_DNA"/>
</dbReference>
<dbReference type="InterPro" id="IPR036237">
    <property type="entry name" value="Xyl_isomerase-like_sf"/>
</dbReference>
<organism evidence="1 2">
    <name type="scientific">Sulfidibacter corallicola</name>
    <dbReference type="NCBI Taxonomy" id="2818388"/>
    <lineage>
        <taxon>Bacteria</taxon>
        <taxon>Pseudomonadati</taxon>
        <taxon>Acidobacteriota</taxon>
        <taxon>Holophagae</taxon>
        <taxon>Acanthopleuribacterales</taxon>
        <taxon>Acanthopleuribacteraceae</taxon>
        <taxon>Sulfidibacter</taxon>
    </lineage>
</organism>
<proteinExistence type="predicted"/>
<reference evidence="1" key="1">
    <citation type="submission" date="2021-03" db="EMBL/GenBank/DDBJ databases">
        <title>Acanthopleuribacteraceae sp. M133.</title>
        <authorList>
            <person name="Wang G."/>
        </authorList>
    </citation>
    <scope>NUCLEOTIDE SEQUENCE</scope>
    <source>
        <strain evidence="1">M133</strain>
    </source>
</reference>
<dbReference type="SUPFAM" id="SSF51658">
    <property type="entry name" value="Xylose isomerase-like"/>
    <property type="match status" value="1"/>
</dbReference>
<protein>
    <submittedName>
        <fullName evidence="1">DUF692 domain-containing protein</fullName>
    </submittedName>
</protein>
<accession>A0A8A4TM29</accession>
<dbReference type="RefSeq" id="WP_237379894.1">
    <property type="nucleotide sequence ID" value="NZ_CP071793.1"/>
</dbReference>
<dbReference type="NCBIfam" id="NF003818">
    <property type="entry name" value="PRK05409.1"/>
    <property type="match status" value="1"/>
</dbReference>
<dbReference type="Pfam" id="PF05114">
    <property type="entry name" value="MbnB_TglH_ChrH"/>
    <property type="match status" value="1"/>
</dbReference>
<keyword evidence="2" id="KW-1185">Reference proteome</keyword>
<sequence length="290" mass="32030">MVRNNALGLPNLGLGVGLRHAHFSAILENGPQIDFFEIISENFLDHHGYARHVLERLRGSVPMVMHGVSLSIGSADPLNWNYLHALRDLAGWLKPAWISDHLCWTGYAGINSHDLLPLPYTPEVLAHVADRIKAVQDFLGRPLILENPSSYLAFGASTLPEWAFLNALVTQTDCGLLLDINNIYVSAFNLGFDPEVYLREIALDHVVQIHLAGPSHNGDHLVDTHDHPVPPRVWALYRWVTARTGPVSTLLEWDASIPEYADLLAEIRKANPVGAPGFPEPMSLCMEGGV</sequence>
<dbReference type="AlphaFoldDB" id="A0A8A4TM29"/>
<dbReference type="KEGG" id="scor:J3U87_32160"/>